<sequence>MLVFYHSSANVILNQSLMDFSSMGQAVNNKYFWVAHLTLDSRLQNMTRLALASLAFAPVCYASLAGIQNVFTFGDSYTTNGWGGTGDPLAAHSATCFSAGPPWSEQFAQLIGATLFDLAVSGATADQSIVFASPLDFRGQTTAFIQQVTPARVPWNSTNSLFTVSFGTNDVNNSFRNTAGNGTDLYNQDLTSYFATVDRLYAAGARKFVFNNVVPFDRAQIGVGQGATLQEKMKQSILEFNAQLAAKASAYCATKTDITTCLTFDTHTVFTNLMNNPSQFGFKSADAFCQTYANRFDCTVNEQVDTTCLGPIDVYIWKDALHPSFAADKFWAQGLVSQLQ</sequence>
<dbReference type="Proteomes" id="UP001213000">
    <property type="component" value="Unassembled WGS sequence"/>
</dbReference>
<evidence type="ECO:0000256" key="1">
    <source>
        <dbReference type="ARBA" id="ARBA00022801"/>
    </source>
</evidence>
<dbReference type="GO" id="GO:0016788">
    <property type="term" value="F:hydrolase activity, acting on ester bonds"/>
    <property type="evidence" value="ECO:0007669"/>
    <property type="project" value="InterPro"/>
</dbReference>
<accession>A0AAD5VMZ9</accession>
<proteinExistence type="predicted"/>
<dbReference type="PANTHER" id="PTHR45648:SF22">
    <property type="entry name" value="GDSL LIPASE_ACYLHYDROLASE FAMILY PROTEIN (AFU_ORTHOLOGUE AFUA_4G14700)"/>
    <property type="match status" value="1"/>
</dbReference>
<dbReference type="Gene3D" id="3.40.50.1110">
    <property type="entry name" value="SGNH hydrolase"/>
    <property type="match status" value="1"/>
</dbReference>
<dbReference type="EMBL" id="JANIEX010000631">
    <property type="protein sequence ID" value="KAJ3564774.1"/>
    <property type="molecule type" value="Genomic_DNA"/>
</dbReference>
<dbReference type="InterPro" id="IPR036514">
    <property type="entry name" value="SGNH_hydro_sf"/>
</dbReference>
<evidence type="ECO:0000313" key="3">
    <source>
        <dbReference type="Proteomes" id="UP001213000"/>
    </source>
</evidence>
<protein>
    <submittedName>
        <fullName evidence="2">Uncharacterized protein</fullName>
    </submittedName>
</protein>
<dbReference type="CDD" id="cd01846">
    <property type="entry name" value="fatty_acyltransferase_like"/>
    <property type="match status" value="1"/>
</dbReference>
<evidence type="ECO:0000313" key="2">
    <source>
        <dbReference type="EMBL" id="KAJ3564774.1"/>
    </source>
</evidence>
<name>A0AAD5VMZ9_9AGAR</name>
<dbReference type="AlphaFoldDB" id="A0AAD5VMZ9"/>
<reference evidence="2" key="1">
    <citation type="submission" date="2022-07" db="EMBL/GenBank/DDBJ databases">
        <title>Genome Sequence of Leucocoprinus birnbaumii.</title>
        <authorList>
            <person name="Buettner E."/>
        </authorList>
    </citation>
    <scope>NUCLEOTIDE SEQUENCE</scope>
    <source>
        <strain evidence="2">VT141</strain>
    </source>
</reference>
<organism evidence="2 3">
    <name type="scientific">Leucocoprinus birnbaumii</name>
    <dbReference type="NCBI Taxonomy" id="56174"/>
    <lineage>
        <taxon>Eukaryota</taxon>
        <taxon>Fungi</taxon>
        <taxon>Dikarya</taxon>
        <taxon>Basidiomycota</taxon>
        <taxon>Agaricomycotina</taxon>
        <taxon>Agaricomycetes</taxon>
        <taxon>Agaricomycetidae</taxon>
        <taxon>Agaricales</taxon>
        <taxon>Agaricineae</taxon>
        <taxon>Agaricaceae</taxon>
        <taxon>Leucocoprinus</taxon>
    </lineage>
</organism>
<comment type="caution">
    <text evidence="2">The sequence shown here is derived from an EMBL/GenBank/DDBJ whole genome shotgun (WGS) entry which is preliminary data.</text>
</comment>
<dbReference type="Pfam" id="PF00657">
    <property type="entry name" value="Lipase_GDSL"/>
    <property type="match status" value="1"/>
</dbReference>
<dbReference type="SUPFAM" id="SSF52266">
    <property type="entry name" value="SGNH hydrolase"/>
    <property type="match status" value="1"/>
</dbReference>
<gene>
    <name evidence="2" type="ORF">NP233_g8072</name>
</gene>
<keyword evidence="1" id="KW-0378">Hydrolase</keyword>
<dbReference type="InterPro" id="IPR051058">
    <property type="entry name" value="GDSL_Est/Lipase"/>
</dbReference>
<dbReference type="PANTHER" id="PTHR45648">
    <property type="entry name" value="GDSL LIPASE/ACYLHYDROLASE FAMILY PROTEIN (AFU_ORTHOLOGUE AFUA_4G14700)"/>
    <property type="match status" value="1"/>
</dbReference>
<keyword evidence="3" id="KW-1185">Reference proteome</keyword>
<dbReference type="InterPro" id="IPR001087">
    <property type="entry name" value="GDSL"/>
</dbReference>